<comment type="caution">
    <text evidence="3">The sequence shown here is derived from an EMBL/GenBank/DDBJ whole genome shotgun (WGS) entry which is preliminary data.</text>
</comment>
<organism evidence="3 4">
    <name type="scientific">Elongatibacter sediminis</name>
    <dbReference type="NCBI Taxonomy" id="3119006"/>
    <lineage>
        <taxon>Bacteria</taxon>
        <taxon>Pseudomonadati</taxon>
        <taxon>Pseudomonadota</taxon>
        <taxon>Gammaproteobacteria</taxon>
        <taxon>Chromatiales</taxon>
        <taxon>Wenzhouxiangellaceae</taxon>
        <taxon>Elongatibacter</taxon>
    </lineage>
</organism>
<feature type="domain" description="Luciferase-like" evidence="2">
    <location>
        <begin position="12"/>
        <end position="303"/>
    </location>
</feature>
<dbReference type="Pfam" id="PF00296">
    <property type="entry name" value="Bac_luciferase"/>
    <property type="match status" value="1"/>
</dbReference>
<dbReference type="SUPFAM" id="SSF51679">
    <property type="entry name" value="Bacterial luciferase-like"/>
    <property type="match status" value="1"/>
</dbReference>
<dbReference type="PANTHER" id="PTHR43244">
    <property type="match status" value="1"/>
</dbReference>
<name>A0AAW9RGS7_9GAMM</name>
<gene>
    <name evidence="3" type="ORF">V3330_10470</name>
</gene>
<dbReference type="Proteomes" id="UP001359886">
    <property type="component" value="Unassembled WGS sequence"/>
</dbReference>
<proteinExistence type="predicted"/>
<dbReference type="EMBL" id="JAZHOG010000006">
    <property type="protein sequence ID" value="MEJ8568050.1"/>
    <property type="molecule type" value="Genomic_DNA"/>
</dbReference>
<keyword evidence="4" id="KW-1185">Reference proteome</keyword>
<dbReference type="AlphaFoldDB" id="A0AAW9RGS7"/>
<dbReference type="CDD" id="cd01097">
    <property type="entry name" value="Tetrahydromethanopterin_reductase"/>
    <property type="match status" value="1"/>
</dbReference>
<evidence type="ECO:0000313" key="4">
    <source>
        <dbReference type="Proteomes" id="UP001359886"/>
    </source>
</evidence>
<dbReference type="RefSeq" id="WP_354695373.1">
    <property type="nucleotide sequence ID" value="NZ_JAZHOG010000006.1"/>
</dbReference>
<sequence length="333" mass="36312">MAVSFHVGILPNRPLDEFTDWIARADELGFGGVWVADSQSIFRDAYMALALFAKRTRSMELATGVTNIITRHPAVLAHSFATLDELSGGRAVLGIGVGESAIHTIGQRPSKLARLEEVIGVVRSLLRAEPVEFDGQTLEVSWPPRNVPVVMACTGPKSLQLAGRIADGVLFQVGADPALVRYARKNIGIGAEQAGRDPSDIKLYQRLACGVAEDREAVRTEVRGYASVAAGTIYSAVPRDDIPDDLYADLKRMKERYDYQRHGDMNAEHAGLITDRILDAVAIAGTPEEAVPRFRELMDLGVENFVLPIATKHPDQIINLLAERVLPDLQDPA</sequence>
<evidence type="ECO:0000313" key="3">
    <source>
        <dbReference type="EMBL" id="MEJ8568050.1"/>
    </source>
</evidence>
<dbReference type="InterPro" id="IPR011251">
    <property type="entry name" value="Luciferase-like_dom"/>
</dbReference>
<dbReference type="Gene3D" id="3.20.20.30">
    <property type="entry name" value="Luciferase-like domain"/>
    <property type="match status" value="1"/>
</dbReference>
<dbReference type="InterPro" id="IPR036661">
    <property type="entry name" value="Luciferase-like_sf"/>
</dbReference>
<evidence type="ECO:0000259" key="2">
    <source>
        <dbReference type="Pfam" id="PF00296"/>
    </source>
</evidence>
<dbReference type="GO" id="GO:0016705">
    <property type="term" value="F:oxidoreductase activity, acting on paired donors, with incorporation or reduction of molecular oxygen"/>
    <property type="evidence" value="ECO:0007669"/>
    <property type="project" value="InterPro"/>
</dbReference>
<accession>A0AAW9RGS7</accession>
<keyword evidence="1" id="KW-0560">Oxidoreductase</keyword>
<protein>
    <submittedName>
        <fullName evidence="3">LLM class flavin-dependent oxidoreductase</fullName>
    </submittedName>
</protein>
<dbReference type="InterPro" id="IPR050564">
    <property type="entry name" value="F420-G6PD/mer"/>
</dbReference>
<evidence type="ECO:0000256" key="1">
    <source>
        <dbReference type="ARBA" id="ARBA00023002"/>
    </source>
</evidence>
<reference evidence="3 4" key="1">
    <citation type="submission" date="2024-02" db="EMBL/GenBank/DDBJ databases">
        <title>A novel Wenzhouxiangellaceae bacterium, isolated from coastal sediments.</title>
        <authorList>
            <person name="Du Z.-J."/>
            <person name="Ye Y.-Q."/>
            <person name="Zhang X.-Y."/>
        </authorList>
    </citation>
    <scope>NUCLEOTIDE SEQUENCE [LARGE SCALE GENOMIC DNA]</scope>
    <source>
        <strain evidence="3 4">CH-27</strain>
    </source>
</reference>
<dbReference type="PANTHER" id="PTHR43244:SF1">
    <property type="entry name" value="5,10-METHYLENETETRAHYDROMETHANOPTERIN REDUCTASE"/>
    <property type="match status" value="1"/>
</dbReference>